<feature type="modified residue" description="1-thioglycine; alternate" evidence="6">
    <location>
        <position position="84"/>
    </location>
</feature>
<evidence type="ECO:0000256" key="6">
    <source>
        <dbReference type="HAMAP-Rule" id="MF_03051"/>
    </source>
</evidence>
<evidence type="ECO:0000256" key="2">
    <source>
        <dbReference type="ARBA" id="ARBA00022490"/>
    </source>
</evidence>
<evidence type="ECO:0000256" key="5">
    <source>
        <dbReference type="ARBA" id="ARBA00023150"/>
    </source>
</evidence>
<dbReference type="UniPathway" id="UPA00344"/>
<dbReference type="GO" id="GO:0030366">
    <property type="term" value="F:molybdopterin synthase activity"/>
    <property type="evidence" value="ECO:0007669"/>
    <property type="project" value="UniProtKB-UniRule"/>
</dbReference>
<dbReference type="GO" id="GO:0000166">
    <property type="term" value="F:nucleotide binding"/>
    <property type="evidence" value="ECO:0007669"/>
    <property type="project" value="UniProtKB-KW"/>
</dbReference>
<gene>
    <name evidence="6" type="primary">Mocs2</name>
    <name evidence="7" type="ORF">GWI33_006476</name>
</gene>
<evidence type="ECO:0000256" key="3">
    <source>
        <dbReference type="ARBA" id="ARBA00022553"/>
    </source>
</evidence>
<comment type="subunit">
    <text evidence="6">Heterotetramer; composed of 2 small (MOCS2A) and 2 large (MOCS2B) subunits.</text>
</comment>
<dbReference type="GO" id="GO:1990133">
    <property type="term" value="C:molybdopterin adenylyltransferase complex"/>
    <property type="evidence" value="ECO:0007669"/>
    <property type="project" value="TreeGrafter"/>
</dbReference>
<evidence type="ECO:0000256" key="4">
    <source>
        <dbReference type="ARBA" id="ARBA00022741"/>
    </source>
</evidence>
<reference evidence="7" key="1">
    <citation type="submission" date="2020-08" db="EMBL/GenBank/DDBJ databases">
        <title>Genome sequencing and assembly of the red palm weevil Rhynchophorus ferrugineus.</title>
        <authorList>
            <person name="Dias G.B."/>
            <person name="Bergman C.M."/>
            <person name="Manee M."/>
        </authorList>
    </citation>
    <scope>NUCLEOTIDE SEQUENCE</scope>
    <source>
        <strain evidence="7">AA-2017</strain>
        <tissue evidence="7">Whole larva</tissue>
    </source>
</reference>
<comment type="PTM">
    <text evidence="6">C-terminal thiocarboxylation occurs in 2 steps, it is first acyl-adenylated (-COAMP) via the hesA/moeB/thiF part of MOCS3, then thiocarboxylated (-COSH) via the rhodanese domain of MOCS3.</text>
</comment>
<evidence type="ECO:0000313" key="8">
    <source>
        <dbReference type="Proteomes" id="UP000625711"/>
    </source>
</evidence>
<dbReference type="HAMAP" id="MF_03051">
    <property type="entry name" value="MOCS2A"/>
    <property type="match status" value="1"/>
</dbReference>
<dbReference type="InterPro" id="IPR044672">
    <property type="entry name" value="MOCS2A"/>
</dbReference>
<dbReference type="PANTHER" id="PTHR33359:SF1">
    <property type="entry name" value="MOLYBDOPTERIN SYNTHASE SULFUR CARRIER SUBUNIT"/>
    <property type="match status" value="1"/>
</dbReference>
<comment type="pathway">
    <text evidence="1 6">Cofactor biosynthesis; molybdopterin biosynthesis.</text>
</comment>
<dbReference type="CDD" id="cd00754">
    <property type="entry name" value="Ubl_MoaD"/>
    <property type="match status" value="1"/>
</dbReference>
<name>A0A834MD07_RHYFE</name>
<keyword evidence="3 6" id="KW-0597">Phosphoprotein</keyword>
<sequence>MRVKVKVLFFAQAKEIVGKQSDCVEVCRSISCLELINELVKIYSLEKISNNILLSVNEELYQIDSNLSLKEGDEIAIIPPLSGG</sequence>
<dbReference type="Gene3D" id="3.10.20.30">
    <property type="match status" value="1"/>
</dbReference>
<dbReference type="InterPro" id="IPR028887">
    <property type="entry name" value="MOCS2A_euk"/>
</dbReference>
<dbReference type="InterPro" id="IPR012675">
    <property type="entry name" value="Beta-grasp_dom_sf"/>
</dbReference>
<keyword evidence="5 6" id="KW-0501">Molybdenum cofactor biosynthesis</keyword>
<proteinExistence type="inferred from homology"/>
<evidence type="ECO:0000256" key="1">
    <source>
        <dbReference type="ARBA" id="ARBA00005046"/>
    </source>
</evidence>
<dbReference type="InterPro" id="IPR003749">
    <property type="entry name" value="ThiS/MoaD-like"/>
</dbReference>
<dbReference type="PANTHER" id="PTHR33359">
    <property type="entry name" value="MOLYBDOPTERIN SYNTHASE SULFUR CARRIER SUBUNIT"/>
    <property type="match status" value="1"/>
</dbReference>
<dbReference type="Pfam" id="PF02597">
    <property type="entry name" value="ThiS"/>
    <property type="match status" value="1"/>
</dbReference>
<dbReference type="SUPFAM" id="SSF54285">
    <property type="entry name" value="MoaD/ThiS"/>
    <property type="match status" value="1"/>
</dbReference>
<accession>A0A834MD07</accession>
<dbReference type="GO" id="GO:0006777">
    <property type="term" value="P:Mo-molybdopterin cofactor biosynthetic process"/>
    <property type="evidence" value="ECO:0007669"/>
    <property type="project" value="UniProtKB-UniRule"/>
</dbReference>
<keyword evidence="8" id="KW-1185">Reference proteome</keyword>
<dbReference type="FunFam" id="3.10.20.30:FF:000010">
    <property type="entry name" value="Molybdopterin synthase sulfur carrier subunit"/>
    <property type="match status" value="1"/>
</dbReference>
<comment type="miscellaneous">
    <text evidence="6">This protein is produced by a bicistronic gene which also produces the large subunit (MOCS2B).</text>
</comment>
<dbReference type="OrthoDB" id="5531344at2759"/>
<dbReference type="EMBL" id="JAACXV010000325">
    <property type="protein sequence ID" value="KAF7280046.1"/>
    <property type="molecule type" value="Genomic_DNA"/>
</dbReference>
<feature type="modified residue" description="Glycyl adenylate; alternate" evidence="6">
    <location>
        <position position="84"/>
    </location>
</feature>
<dbReference type="Proteomes" id="UP000625711">
    <property type="component" value="Unassembled WGS sequence"/>
</dbReference>
<organism evidence="7 8">
    <name type="scientific">Rhynchophorus ferrugineus</name>
    <name type="common">Red palm weevil</name>
    <name type="synonym">Curculio ferrugineus</name>
    <dbReference type="NCBI Taxonomy" id="354439"/>
    <lineage>
        <taxon>Eukaryota</taxon>
        <taxon>Metazoa</taxon>
        <taxon>Ecdysozoa</taxon>
        <taxon>Arthropoda</taxon>
        <taxon>Hexapoda</taxon>
        <taxon>Insecta</taxon>
        <taxon>Pterygota</taxon>
        <taxon>Neoptera</taxon>
        <taxon>Endopterygota</taxon>
        <taxon>Coleoptera</taxon>
        <taxon>Polyphaga</taxon>
        <taxon>Cucujiformia</taxon>
        <taxon>Curculionidae</taxon>
        <taxon>Dryophthorinae</taxon>
        <taxon>Rhynchophorus</taxon>
    </lineage>
</organism>
<comment type="function">
    <text evidence="6">Acts as a sulfur carrier required for molybdopterin biosynthesis. Component of the molybdopterin synthase complex that catalyzes the conversion of precursor Z into molybdopterin by mediating the incorporation of 2 sulfur atoms into precursor Z to generate a dithiolene group. In the complex, serves as sulfur donor by being thiocarboxylated (-COSH) at its C-terminus by MOCS3. After interaction with MOCS2B, the sulfur is then transferred to precursor Z to form molybdopterin.</text>
</comment>
<comment type="subcellular location">
    <subcellularLocation>
        <location evidence="6">Cytoplasm</location>
    </subcellularLocation>
</comment>
<dbReference type="AlphaFoldDB" id="A0A834MD07"/>
<evidence type="ECO:0000313" key="7">
    <source>
        <dbReference type="EMBL" id="KAF7280046.1"/>
    </source>
</evidence>
<keyword evidence="4 6" id="KW-0547">Nucleotide-binding</keyword>
<keyword evidence="2 6" id="KW-0963">Cytoplasm</keyword>
<protein>
    <recommendedName>
        <fullName evidence="6">Molybdopterin synthase sulfur carrier subunit</fullName>
    </recommendedName>
    <alternativeName>
        <fullName evidence="6">Molybdenum cofactor synthesis protein 2 small subunit</fullName>
    </alternativeName>
    <alternativeName>
        <fullName evidence="6">Molybdenum cofactor synthesis protein 2A</fullName>
        <shortName evidence="6">MOCS2A</shortName>
    </alternativeName>
    <alternativeName>
        <fullName evidence="6">Sulfur carrier protein MOCS2A</fullName>
    </alternativeName>
</protein>
<comment type="caution">
    <text evidence="7">The sequence shown here is derived from an EMBL/GenBank/DDBJ whole genome shotgun (WGS) entry which is preliminary data.</text>
</comment>
<dbReference type="GO" id="GO:1990140">
    <property type="term" value="C:molybdopterin synthase complex"/>
    <property type="evidence" value="ECO:0007669"/>
    <property type="project" value="UniProtKB-UniRule"/>
</dbReference>
<comment type="similarity">
    <text evidence="6">Belongs to the MoaD family. MOCS2A subfamily.</text>
</comment>
<dbReference type="InterPro" id="IPR016155">
    <property type="entry name" value="Mopterin_synth/thiamin_S_b"/>
</dbReference>